<feature type="signal peptide" evidence="5">
    <location>
        <begin position="1"/>
        <end position="21"/>
    </location>
</feature>
<evidence type="ECO:0000313" key="7">
    <source>
        <dbReference type="Proteomes" id="UP000003494"/>
    </source>
</evidence>
<sequence>MRGKRIAAVLLAGLCAFGLMACGGSKNSAKSDSDTKTTTESKGDSGKKLKIVTTIFPEYDWVERVLGDKAGNAEVTMLMDKGVDLHSFQPTVEDIAKVSSADVFVYVGGESDAWVEDALKNKTNPNQKTINLMEVLKDRVKPVEQKEGMQENTHEDHEEGEEEMDEHVWLSLKNAKIAVDQIQKTLAEADPDNAEAYAKNAKVYGELLNDLDQKYQQAVDSAKYKTLVFGDRFPFRYLVNDYGLDYFAAFEGCDAESEASFETVAFLANKIKELKLPAVLTIEGETHKLAESIKQNSGVADLKVLSLDSMQSVKAEDVSNGATYLNVMSKNLDLLKQAMN</sequence>
<dbReference type="RefSeq" id="WP_006905717.1">
    <property type="nucleotide sequence ID" value="NZ_GG665866.1"/>
</dbReference>
<feature type="chain" id="PRO_5039177408" evidence="5">
    <location>
        <begin position="22"/>
        <end position="340"/>
    </location>
</feature>
<dbReference type="STRING" id="626523.GCWU000342_00685"/>
<evidence type="ECO:0000256" key="2">
    <source>
        <dbReference type="ARBA" id="ARBA00022448"/>
    </source>
</evidence>
<gene>
    <name evidence="6" type="ORF">GCWU000342_00685</name>
</gene>
<dbReference type="PROSITE" id="PS51257">
    <property type="entry name" value="PROKAR_LIPOPROTEIN"/>
    <property type="match status" value="1"/>
</dbReference>
<dbReference type="GO" id="GO:0046872">
    <property type="term" value="F:metal ion binding"/>
    <property type="evidence" value="ECO:0007669"/>
    <property type="project" value="InterPro"/>
</dbReference>
<dbReference type="SUPFAM" id="SSF53807">
    <property type="entry name" value="Helical backbone' metal receptor"/>
    <property type="match status" value="1"/>
</dbReference>
<evidence type="ECO:0000256" key="3">
    <source>
        <dbReference type="ARBA" id="ARBA00022729"/>
    </source>
</evidence>
<dbReference type="InterPro" id="IPR006127">
    <property type="entry name" value="ZnuA-like"/>
</dbReference>
<dbReference type="InterPro" id="IPR050492">
    <property type="entry name" value="Bact_metal-bind_prot9"/>
</dbReference>
<keyword evidence="2" id="KW-0813">Transport</keyword>
<keyword evidence="7" id="KW-1185">Reference proteome</keyword>
<name>C4G9N2_9FIRM</name>
<dbReference type="EMBL" id="ACIP02000001">
    <property type="protein sequence ID" value="EEP29329.1"/>
    <property type="molecule type" value="Genomic_DNA"/>
</dbReference>
<dbReference type="Pfam" id="PF01297">
    <property type="entry name" value="ZnuA"/>
    <property type="match status" value="1"/>
</dbReference>
<keyword evidence="3 5" id="KW-0732">Signal</keyword>
<dbReference type="Gene3D" id="3.40.50.1980">
    <property type="entry name" value="Nitrogenase molybdenum iron protein domain"/>
    <property type="match status" value="2"/>
</dbReference>
<evidence type="ECO:0000256" key="5">
    <source>
        <dbReference type="SAM" id="SignalP"/>
    </source>
</evidence>
<feature type="region of interest" description="Disordered" evidence="4">
    <location>
        <begin position="25"/>
        <end position="44"/>
    </location>
</feature>
<organism evidence="6 7">
    <name type="scientific">Shuttleworthella satelles DSM 14600</name>
    <dbReference type="NCBI Taxonomy" id="626523"/>
    <lineage>
        <taxon>Bacteria</taxon>
        <taxon>Bacillati</taxon>
        <taxon>Bacillota</taxon>
        <taxon>Clostridia</taxon>
        <taxon>Lachnospirales</taxon>
        <taxon>Lachnospiraceae</taxon>
        <taxon>Shuttleworthella</taxon>
    </lineage>
</organism>
<feature type="compositionally biased region" description="Basic and acidic residues" evidence="4">
    <location>
        <begin position="29"/>
        <end position="44"/>
    </location>
</feature>
<proteinExistence type="inferred from homology"/>
<dbReference type="PANTHER" id="PTHR42953:SF3">
    <property type="entry name" value="HIGH-AFFINITY ZINC UPTAKE SYSTEM PROTEIN ZNUA"/>
    <property type="match status" value="1"/>
</dbReference>
<comment type="similarity">
    <text evidence="1">Belongs to the bacterial solute-binding protein 9 family.</text>
</comment>
<evidence type="ECO:0000313" key="6">
    <source>
        <dbReference type="EMBL" id="EEP29329.1"/>
    </source>
</evidence>
<protein>
    <submittedName>
        <fullName evidence="6">ABC transporter, substrate-binding protein</fullName>
    </submittedName>
</protein>
<evidence type="ECO:0000256" key="4">
    <source>
        <dbReference type="SAM" id="MobiDB-lite"/>
    </source>
</evidence>
<dbReference type="Proteomes" id="UP000003494">
    <property type="component" value="Unassembled WGS sequence"/>
</dbReference>
<accession>C4G9N2</accession>
<dbReference type="GO" id="GO:0030001">
    <property type="term" value="P:metal ion transport"/>
    <property type="evidence" value="ECO:0007669"/>
    <property type="project" value="InterPro"/>
</dbReference>
<dbReference type="eggNOG" id="COG0803">
    <property type="taxonomic scope" value="Bacteria"/>
</dbReference>
<dbReference type="HOGENOM" id="CLU_016838_1_0_9"/>
<dbReference type="AlphaFoldDB" id="C4G9N2"/>
<comment type="caution">
    <text evidence="6">The sequence shown here is derived from an EMBL/GenBank/DDBJ whole genome shotgun (WGS) entry which is preliminary data.</text>
</comment>
<reference evidence="6" key="1">
    <citation type="submission" date="2009-04" db="EMBL/GenBank/DDBJ databases">
        <authorList>
            <person name="Weinstock G."/>
            <person name="Sodergren E."/>
            <person name="Clifton S."/>
            <person name="Fulton L."/>
            <person name="Fulton B."/>
            <person name="Courtney L."/>
            <person name="Fronick C."/>
            <person name="Harrison M."/>
            <person name="Strong C."/>
            <person name="Farmer C."/>
            <person name="Delahaunty K."/>
            <person name="Markovic C."/>
            <person name="Hall O."/>
            <person name="Minx P."/>
            <person name="Tomlinson C."/>
            <person name="Mitreva M."/>
            <person name="Nelson J."/>
            <person name="Hou S."/>
            <person name="Wollam A."/>
            <person name="Pepin K.H."/>
            <person name="Johnson M."/>
            <person name="Bhonagiri V."/>
            <person name="Nash W.E."/>
            <person name="Warren W."/>
            <person name="Chinwalla A."/>
            <person name="Mardis E.R."/>
            <person name="Wilson R.K."/>
        </authorList>
    </citation>
    <scope>NUCLEOTIDE SEQUENCE [LARGE SCALE GENOMIC DNA]</scope>
    <source>
        <strain evidence="6">DSM 14600</strain>
    </source>
</reference>
<evidence type="ECO:0000256" key="1">
    <source>
        <dbReference type="ARBA" id="ARBA00011028"/>
    </source>
</evidence>
<dbReference type="PANTHER" id="PTHR42953">
    <property type="entry name" value="HIGH-AFFINITY ZINC UPTAKE SYSTEM PROTEIN ZNUA-RELATED"/>
    <property type="match status" value="1"/>
</dbReference>